<evidence type="ECO:0000256" key="1">
    <source>
        <dbReference type="ARBA" id="ARBA00004123"/>
    </source>
</evidence>
<keyword evidence="9" id="KW-1185">Reference proteome</keyword>
<dbReference type="SUPFAM" id="SSF47459">
    <property type="entry name" value="HLH, helix-loop-helix DNA-binding domain"/>
    <property type="match status" value="1"/>
</dbReference>
<dbReference type="SUPFAM" id="SSF55021">
    <property type="entry name" value="ACT-like"/>
    <property type="match status" value="1"/>
</dbReference>
<dbReference type="SMART" id="SM00353">
    <property type="entry name" value="HLH"/>
    <property type="match status" value="1"/>
</dbReference>
<dbReference type="InParanoid" id="A0A251V5C7"/>
<organism evidence="8 9">
    <name type="scientific">Helianthus annuus</name>
    <name type="common">Common sunflower</name>
    <dbReference type="NCBI Taxonomy" id="4232"/>
    <lineage>
        <taxon>Eukaryota</taxon>
        <taxon>Viridiplantae</taxon>
        <taxon>Streptophyta</taxon>
        <taxon>Embryophyta</taxon>
        <taxon>Tracheophyta</taxon>
        <taxon>Spermatophyta</taxon>
        <taxon>Magnoliopsida</taxon>
        <taxon>eudicotyledons</taxon>
        <taxon>Gunneridae</taxon>
        <taxon>Pentapetalae</taxon>
        <taxon>asterids</taxon>
        <taxon>campanulids</taxon>
        <taxon>Asterales</taxon>
        <taxon>Asteraceae</taxon>
        <taxon>Asteroideae</taxon>
        <taxon>Heliantheae alliance</taxon>
        <taxon>Heliantheae</taxon>
        <taxon>Helianthus</taxon>
    </lineage>
</organism>
<name>A0A251V5C7_HELAN</name>
<feature type="region of interest" description="Disordered" evidence="5">
    <location>
        <begin position="1"/>
        <end position="106"/>
    </location>
</feature>
<dbReference type="PANTHER" id="PTHR46772">
    <property type="entry name" value="BHLH DOMAIN-CONTAINING PROTEIN"/>
    <property type="match status" value="1"/>
</dbReference>
<dbReference type="InterPro" id="IPR054502">
    <property type="entry name" value="bHLH-TF_ACT-like_plant"/>
</dbReference>
<accession>A0A251V5C7</accession>
<dbReference type="Proteomes" id="UP000215914">
    <property type="component" value="Chromosome 3"/>
</dbReference>
<dbReference type="GO" id="GO:0005634">
    <property type="term" value="C:nucleus"/>
    <property type="evidence" value="ECO:0007669"/>
    <property type="project" value="UniProtKB-SubCell"/>
</dbReference>
<evidence type="ECO:0000256" key="3">
    <source>
        <dbReference type="ARBA" id="ARBA00023163"/>
    </source>
</evidence>
<dbReference type="STRING" id="4232.A0A251V5C7"/>
<feature type="compositionally biased region" description="Polar residues" evidence="5">
    <location>
        <begin position="47"/>
        <end position="57"/>
    </location>
</feature>
<evidence type="ECO:0000256" key="4">
    <source>
        <dbReference type="ARBA" id="ARBA00023242"/>
    </source>
</evidence>
<dbReference type="EMBL" id="MNCJ02000318">
    <property type="protein sequence ID" value="KAF5814053.1"/>
    <property type="molecule type" value="Genomic_DNA"/>
</dbReference>
<dbReference type="GO" id="GO:0009960">
    <property type="term" value="P:endosperm development"/>
    <property type="evidence" value="ECO:0007669"/>
    <property type="project" value="InterPro"/>
</dbReference>
<reference evidence="8" key="2">
    <citation type="submission" date="2017-02" db="EMBL/GenBank/DDBJ databases">
        <title>Sunflower complete genome.</title>
        <authorList>
            <person name="Langlade N."/>
            <person name="Munos S."/>
        </authorList>
    </citation>
    <scope>NUCLEOTIDE SEQUENCE [LARGE SCALE GENOMIC DNA]</scope>
    <source>
        <tissue evidence="8">Leaves</tissue>
    </source>
</reference>
<proteinExistence type="predicted"/>
<dbReference type="InterPro" id="IPR044278">
    <property type="entry name" value="BHLH95-like"/>
</dbReference>
<dbReference type="InterPro" id="IPR011598">
    <property type="entry name" value="bHLH_dom"/>
</dbReference>
<evidence type="ECO:0000313" key="9">
    <source>
        <dbReference type="Proteomes" id="UP000215914"/>
    </source>
</evidence>
<keyword evidence="3" id="KW-0804">Transcription</keyword>
<evidence type="ECO:0000256" key="5">
    <source>
        <dbReference type="SAM" id="MobiDB-lite"/>
    </source>
</evidence>
<reference evidence="7 9" key="1">
    <citation type="journal article" date="2017" name="Nature">
        <title>The sunflower genome provides insights into oil metabolism, flowering and Asterid evolution.</title>
        <authorList>
            <person name="Badouin H."/>
            <person name="Gouzy J."/>
            <person name="Grassa C.J."/>
            <person name="Murat F."/>
            <person name="Staton S.E."/>
            <person name="Cottret L."/>
            <person name="Lelandais-Briere C."/>
            <person name="Owens G.L."/>
            <person name="Carrere S."/>
            <person name="Mayjonade B."/>
            <person name="Legrand L."/>
            <person name="Gill N."/>
            <person name="Kane N.C."/>
            <person name="Bowers J.E."/>
            <person name="Hubner S."/>
            <person name="Bellec A."/>
            <person name="Berard A."/>
            <person name="Berges H."/>
            <person name="Blanchet N."/>
            <person name="Boniface M.C."/>
            <person name="Brunel D."/>
            <person name="Catrice O."/>
            <person name="Chaidir N."/>
            <person name="Claudel C."/>
            <person name="Donnadieu C."/>
            <person name="Faraut T."/>
            <person name="Fievet G."/>
            <person name="Helmstetter N."/>
            <person name="King M."/>
            <person name="Knapp S.J."/>
            <person name="Lai Z."/>
            <person name="Le Paslier M.C."/>
            <person name="Lippi Y."/>
            <person name="Lorenzon L."/>
            <person name="Mandel J.R."/>
            <person name="Marage G."/>
            <person name="Marchand G."/>
            <person name="Marquand E."/>
            <person name="Bret-Mestries E."/>
            <person name="Morien E."/>
            <person name="Nambeesan S."/>
            <person name="Nguyen T."/>
            <person name="Pegot-Espagnet P."/>
            <person name="Pouilly N."/>
            <person name="Raftis F."/>
            <person name="Sallet E."/>
            <person name="Schiex T."/>
            <person name="Thomas J."/>
            <person name="Vandecasteele C."/>
            <person name="Vares D."/>
            <person name="Vear F."/>
            <person name="Vautrin S."/>
            <person name="Crespi M."/>
            <person name="Mangin B."/>
            <person name="Burke J.M."/>
            <person name="Salse J."/>
            <person name="Munos S."/>
            <person name="Vincourt P."/>
            <person name="Rieseberg L.H."/>
            <person name="Langlade N.B."/>
        </authorList>
    </citation>
    <scope>NUCLEOTIDE SEQUENCE [LARGE SCALE GENOMIC DNA]</scope>
    <source>
        <strain evidence="9">cv. SF193</strain>
        <tissue evidence="7">Leaves</tissue>
    </source>
</reference>
<dbReference type="AlphaFoldDB" id="A0A251V5C7"/>
<dbReference type="InterPro" id="IPR036638">
    <property type="entry name" value="HLH_DNA-bd_sf"/>
</dbReference>
<dbReference type="OMA" id="AMANNSH"/>
<protein>
    <submittedName>
        <fullName evidence="8">Putative myc-type, basic helix-loop-helix (BHLH) domain-containing protein</fullName>
    </submittedName>
    <submittedName>
        <fullName evidence="7">Transcription factor bHLH family</fullName>
    </submittedName>
</protein>
<dbReference type="Pfam" id="PF00010">
    <property type="entry name" value="HLH"/>
    <property type="match status" value="1"/>
</dbReference>
<gene>
    <name evidence="8" type="ORF">HannXRQ_Chr03g0068661</name>
    <name evidence="7" type="ORF">HanXRQr2_Chr03g0106171</name>
</gene>
<dbReference type="Pfam" id="PF22754">
    <property type="entry name" value="bHLH-TF_ACT-like_plant"/>
    <property type="match status" value="1"/>
</dbReference>
<dbReference type="PROSITE" id="PS50888">
    <property type="entry name" value="BHLH"/>
    <property type="match status" value="1"/>
</dbReference>
<comment type="subcellular location">
    <subcellularLocation>
        <location evidence="1">Nucleus</location>
    </subcellularLocation>
</comment>
<dbReference type="PANTHER" id="PTHR46772:SF8">
    <property type="entry name" value="TRANSCRIPTION FACTOR BHLH95"/>
    <property type="match status" value="1"/>
</dbReference>
<dbReference type="InterPro" id="IPR045865">
    <property type="entry name" value="ACT-like_dom_sf"/>
</dbReference>
<evidence type="ECO:0000313" key="8">
    <source>
        <dbReference type="EMBL" id="OTG30817.1"/>
    </source>
</evidence>
<feature type="domain" description="BHLH" evidence="6">
    <location>
        <begin position="101"/>
        <end position="151"/>
    </location>
</feature>
<feature type="compositionally biased region" description="Low complexity" evidence="5">
    <location>
        <begin position="58"/>
        <end position="67"/>
    </location>
</feature>
<evidence type="ECO:0000313" key="7">
    <source>
        <dbReference type="EMBL" id="KAF5814053.1"/>
    </source>
</evidence>
<dbReference type="FunCoup" id="A0A251V5C7">
    <property type="interactions" value="143"/>
</dbReference>
<dbReference type="CDD" id="cd02116">
    <property type="entry name" value="ACT"/>
    <property type="match status" value="1"/>
</dbReference>
<keyword evidence="4" id="KW-0539">Nucleus</keyword>
<dbReference type="EMBL" id="CM007892">
    <property type="protein sequence ID" value="OTG30817.1"/>
    <property type="molecule type" value="Genomic_DNA"/>
</dbReference>
<dbReference type="Gramene" id="mRNA:HanXRQr2_Chr03g0106171">
    <property type="protein sequence ID" value="mRNA:HanXRQr2_Chr03g0106171"/>
    <property type="gene ID" value="HanXRQr2_Chr03g0106171"/>
</dbReference>
<dbReference type="Gene3D" id="4.10.280.10">
    <property type="entry name" value="Helix-loop-helix DNA-binding domain"/>
    <property type="match status" value="1"/>
</dbReference>
<evidence type="ECO:0000256" key="2">
    <source>
        <dbReference type="ARBA" id="ARBA00023015"/>
    </source>
</evidence>
<evidence type="ECO:0000259" key="6">
    <source>
        <dbReference type="PROSITE" id="PS50888"/>
    </source>
</evidence>
<dbReference type="GO" id="GO:0003700">
    <property type="term" value="F:DNA-binding transcription factor activity"/>
    <property type="evidence" value="ECO:0007669"/>
    <property type="project" value="InterPro"/>
</dbReference>
<sequence length="317" mass="34725">MDKRDGQEGLFRNTIRWAMANNSHGEDKSGGGKKLLNSSKSVDHSQMKQADSGSGSQKVAAVAANGGKKLKRNTGGFRIKRENNQESDGEDKKGTGDLQSSDHAKHLWTEKKRRKKMKNMFQELHDLLPKQTPKAKLLTIVDDAVSYITYLQQILQKLETQKLERFSSPSTNTSVTSLIHPHKLIAESFLANGSSSTGPSHNASCPNFGQFSFPLCSKPGFQTWASSNVVLNVCGPDAHINICCSKKPGLLTAICTVLEKCKVDIISADISSDESKSMFMIHARVNAPDDLVAAFSYEEIYKLAALEIMFLANSVCS</sequence>
<reference evidence="7" key="3">
    <citation type="submission" date="2020-06" db="EMBL/GenBank/DDBJ databases">
        <title>Helianthus annuus Genome sequencing and assembly Release 2.</title>
        <authorList>
            <person name="Gouzy J."/>
            <person name="Langlade N."/>
            <person name="Munos S."/>
        </authorList>
    </citation>
    <scope>NUCLEOTIDE SEQUENCE</scope>
    <source>
        <tissue evidence="7">Leaves</tissue>
    </source>
</reference>
<keyword evidence="2" id="KW-0805">Transcription regulation</keyword>
<feature type="compositionally biased region" description="Basic and acidic residues" evidence="5">
    <location>
        <begin position="79"/>
        <end position="106"/>
    </location>
</feature>
<dbReference type="GO" id="GO:0046983">
    <property type="term" value="F:protein dimerization activity"/>
    <property type="evidence" value="ECO:0007669"/>
    <property type="project" value="InterPro"/>
</dbReference>